<dbReference type="PATRIC" id="fig|1276246.3.peg.357"/>
<dbReference type="InterPro" id="IPR024503">
    <property type="entry name" value="DUF3196"/>
</dbReference>
<sequence>MENNYYQEIIEKINNLIQEGEYEQAMNLVRDELNVPYVPFDFENQLEEISWKINGLLSQNVDNSYLNWNLDKVSEIMTQSLDQQLHLVAFDALRGLNARKLLDQIKAYFLNVDIKNEYKTFLLMVLIEQKMDEIFEIKKGDLTIRINPATFDLKESQKFLKELEHILENAIYDINPSLHTVCIQVANTYYYNIFPDFRMPDYSINEIAGAIAIYSQKALGLEIDDEINQKINFNNDKAMLLLEKFENLI</sequence>
<name>W6AGB3_9MOLU</name>
<keyword evidence="2" id="KW-1185">Reference proteome</keyword>
<protein>
    <submittedName>
        <fullName evidence="1">Uncharacterized protein</fullName>
    </submittedName>
</protein>
<dbReference type="EMBL" id="CP006681">
    <property type="protein sequence ID" value="AHI52699.1"/>
    <property type="molecule type" value="Genomic_DNA"/>
</dbReference>
<reference evidence="1 2" key="1">
    <citation type="journal article" date="2014" name="Genome Biol. Evol.">
        <title>Molecular evolution of the substrate utilization strategies and putative virulence factors in mosquito-associated Spiroplasma species.</title>
        <authorList>
            <person name="Chang T.H."/>
            <person name="Lo W.S."/>
            <person name="Ku C."/>
            <person name="Chen L.L."/>
            <person name="Kuo C.H."/>
        </authorList>
    </citation>
    <scope>NUCLEOTIDE SEQUENCE [LARGE SCALE GENOMIC DNA]</scope>
    <source>
        <strain evidence="1">AES-1</strain>
    </source>
</reference>
<dbReference type="AlphaFoldDB" id="W6AGB3"/>
<organism evidence="1 2">
    <name type="scientific">Spiroplasma culicicola AES-1</name>
    <dbReference type="NCBI Taxonomy" id="1276246"/>
    <lineage>
        <taxon>Bacteria</taxon>
        <taxon>Bacillati</taxon>
        <taxon>Mycoplasmatota</taxon>
        <taxon>Mollicutes</taxon>
        <taxon>Entomoplasmatales</taxon>
        <taxon>Spiroplasmataceae</taxon>
        <taxon>Spiroplasma</taxon>
    </lineage>
</organism>
<dbReference type="OrthoDB" id="400159at2"/>
<evidence type="ECO:0000313" key="2">
    <source>
        <dbReference type="Proteomes" id="UP000019267"/>
    </source>
</evidence>
<dbReference type="RefSeq" id="WP_025362940.1">
    <property type="nucleotide sequence ID" value="NZ_CP006681.1"/>
</dbReference>
<evidence type="ECO:0000313" key="1">
    <source>
        <dbReference type="EMBL" id="AHI52699.1"/>
    </source>
</evidence>
<dbReference type="Proteomes" id="UP000019267">
    <property type="component" value="Chromosome"/>
</dbReference>
<dbReference type="Pfam" id="PF11428">
    <property type="entry name" value="DUF3196"/>
    <property type="match status" value="1"/>
</dbReference>
<gene>
    <name evidence="1" type="ORF">SCULI_v1c03580</name>
</gene>
<dbReference type="eggNOG" id="ENOG502ZC0Z">
    <property type="taxonomic scope" value="Bacteria"/>
</dbReference>
<dbReference type="SUPFAM" id="SSF116965">
    <property type="entry name" value="Hypothetical protein MPN330"/>
    <property type="match status" value="1"/>
</dbReference>
<accession>W6AGB3</accession>
<proteinExistence type="predicted"/>
<dbReference type="HOGENOM" id="CLU_096809_0_0_14"/>
<dbReference type="KEGG" id="scq:SCULI_v1c03580"/>
<dbReference type="STRING" id="1276246.SCULI_v1c03580"/>